<name>A0ABX6IHE6_9ACTN</name>
<organism evidence="1 2">
    <name type="scientific">Gordonia pseudamarae</name>
    <dbReference type="NCBI Taxonomy" id="2831662"/>
    <lineage>
        <taxon>Bacteria</taxon>
        <taxon>Bacillati</taxon>
        <taxon>Actinomycetota</taxon>
        <taxon>Actinomycetes</taxon>
        <taxon>Mycobacteriales</taxon>
        <taxon>Gordoniaceae</taxon>
        <taxon>Gordonia</taxon>
    </lineage>
</organism>
<sequence length="96" mass="10922">MTGGLPPETRAHAERDLVATYHRRLGELGVTDYPAETCWDDYRLGVMQLKPIATIGYVYIATPSHRSQEMMRTLLTRSSRAIRELGTFDLIREPSI</sequence>
<dbReference type="Proteomes" id="UP001059836">
    <property type="component" value="Chromosome"/>
</dbReference>
<reference evidence="1" key="1">
    <citation type="journal article" date="2021" name="Nat. Microbiol.">
        <title>Cocultivation of an ultrasmall environmental parasitic bacterium with lytic ability against bacteria associated with wastewater foams.</title>
        <authorList>
            <person name="Batinovic S."/>
            <person name="Rose J.J.A."/>
            <person name="Ratcliffe J."/>
            <person name="Seviour R.J."/>
            <person name="Petrovski S."/>
        </authorList>
    </citation>
    <scope>NUCLEOTIDE SEQUENCE</scope>
    <source>
        <strain evidence="1">CON9</strain>
    </source>
</reference>
<keyword evidence="2" id="KW-1185">Reference proteome</keyword>
<evidence type="ECO:0008006" key="3">
    <source>
        <dbReference type="Google" id="ProtNLM"/>
    </source>
</evidence>
<protein>
    <recommendedName>
        <fullName evidence="3">IclR-ED domain-containing protein</fullName>
    </recommendedName>
</protein>
<evidence type="ECO:0000313" key="1">
    <source>
        <dbReference type="EMBL" id="QHN35284.1"/>
    </source>
</evidence>
<proteinExistence type="predicted"/>
<accession>A0ABX6IHE6</accession>
<dbReference type="RefSeq" id="WP_213249362.1">
    <property type="nucleotide sequence ID" value="NZ_CP045806.1"/>
</dbReference>
<evidence type="ECO:0000313" key="2">
    <source>
        <dbReference type="Proteomes" id="UP001059836"/>
    </source>
</evidence>
<gene>
    <name evidence="1" type="ORF">GII31_10650</name>
</gene>
<dbReference type="EMBL" id="CP045809">
    <property type="protein sequence ID" value="QHN35284.1"/>
    <property type="molecule type" value="Genomic_DNA"/>
</dbReference>